<dbReference type="GO" id="GO:0005739">
    <property type="term" value="C:mitochondrion"/>
    <property type="evidence" value="ECO:0007669"/>
    <property type="project" value="TreeGrafter"/>
</dbReference>
<dbReference type="InterPro" id="IPR020630">
    <property type="entry name" value="THF_DH/CycHdrlase_cat_dom"/>
</dbReference>
<dbReference type="GO" id="GO:0004487">
    <property type="term" value="F:methylenetetrahydrofolate dehydrogenase (NAD+) activity"/>
    <property type="evidence" value="ECO:0007669"/>
    <property type="project" value="TreeGrafter"/>
</dbReference>
<dbReference type="SUPFAM" id="SSF53223">
    <property type="entry name" value="Aminoacid dehydrogenase-like, N-terminal domain"/>
    <property type="match status" value="1"/>
</dbReference>
<gene>
    <name evidence="10" type="primary">ORF20646</name>
</gene>
<dbReference type="FunFam" id="3.40.50.10860:FF:000005">
    <property type="entry name" value="C-1-tetrahydrofolate synthase, cytoplasmic, putative"/>
    <property type="match status" value="1"/>
</dbReference>
<dbReference type="HAMAP" id="MF_01576">
    <property type="entry name" value="THF_DHG_CYH"/>
    <property type="match status" value="1"/>
</dbReference>
<name>A0A0B6YBK5_9EUPU</name>
<protein>
    <recommendedName>
        <fullName evidence="2">methenyltetrahydrofolate cyclohydrolase</fullName>
        <ecNumber evidence="2">3.5.4.9</ecNumber>
    </recommendedName>
</protein>
<dbReference type="Pfam" id="PF02882">
    <property type="entry name" value="THF_DHG_CYH_C"/>
    <property type="match status" value="1"/>
</dbReference>
<dbReference type="PRINTS" id="PR00085">
    <property type="entry name" value="THFDHDRGNASE"/>
</dbReference>
<evidence type="ECO:0000313" key="10">
    <source>
        <dbReference type="EMBL" id="CEK53539.1"/>
    </source>
</evidence>
<evidence type="ECO:0000256" key="4">
    <source>
        <dbReference type="ARBA" id="ARBA00022801"/>
    </source>
</evidence>
<evidence type="ECO:0000256" key="2">
    <source>
        <dbReference type="ARBA" id="ARBA00012776"/>
    </source>
</evidence>
<dbReference type="GO" id="GO:0035999">
    <property type="term" value="P:tetrahydrofolate interconversion"/>
    <property type="evidence" value="ECO:0007669"/>
    <property type="project" value="TreeGrafter"/>
</dbReference>
<evidence type="ECO:0000256" key="5">
    <source>
        <dbReference type="ARBA" id="ARBA00023002"/>
    </source>
</evidence>
<dbReference type="FunFam" id="3.40.50.720:FF:000070">
    <property type="entry name" value="probable bifunctional methylenetetrahydrofolate dehydrogenase/cyclohydrolase 2"/>
    <property type="match status" value="1"/>
</dbReference>
<feature type="domain" description="Tetrahydrofolate dehydrogenase/cyclohydrolase NAD(P)-binding" evidence="9">
    <location>
        <begin position="224"/>
        <end position="379"/>
    </location>
</feature>
<keyword evidence="6" id="KW-0511">Multifunctional enzyme</keyword>
<accession>A0A0B6YBK5</accession>
<dbReference type="PANTHER" id="PTHR48099:SF11">
    <property type="entry name" value="BIFUNCTIONAL METHYLENETETRAHYDROFOLATE DEHYDROGENASE_CYCLOHYDROLASE, MITOCHONDRIAL"/>
    <property type="match status" value="1"/>
</dbReference>
<dbReference type="SUPFAM" id="SSF51735">
    <property type="entry name" value="NAD(P)-binding Rossmann-fold domains"/>
    <property type="match status" value="1"/>
</dbReference>
<dbReference type="Gene3D" id="3.40.50.10860">
    <property type="entry name" value="Leucine Dehydrogenase, chain A, domain 1"/>
    <property type="match status" value="1"/>
</dbReference>
<dbReference type="InterPro" id="IPR020631">
    <property type="entry name" value="THF_DH/CycHdrlase_NAD-bd_dom"/>
</dbReference>
<keyword evidence="5" id="KW-0560">Oxidoreductase</keyword>
<comment type="subunit">
    <text evidence="1">Homodimer.</text>
</comment>
<dbReference type="PANTHER" id="PTHR48099">
    <property type="entry name" value="C-1-TETRAHYDROFOLATE SYNTHASE, CYTOPLASMIC-RELATED"/>
    <property type="match status" value="1"/>
</dbReference>
<evidence type="ECO:0000256" key="7">
    <source>
        <dbReference type="ARBA" id="ARBA00036357"/>
    </source>
</evidence>
<dbReference type="Gene3D" id="3.40.50.720">
    <property type="entry name" value="NAD(P)-binding Rossmann-like Domain"/>
    <property type="match status" value="1"/>
</dbReference>
<dbReference type="EC" id="3.5.4.9" evidence="2"/>
<organism evidence="10">
    <name type="scientific">Arion vulgaris</name>
    <dbReference type="NCBI Taxonomy" id="1028688"/>
    <lineage>
        <taxon>Eukaryota</taxon>
        <taxon>Metazoa</taxon>
        <taxon>Spiralia</taxon>
        <taxon>Lophotrochozoa</taxon>
        <taxon>Mollusca</taxon>
        <taxon>Gastropoda</taxon>
        <taxon>Heterobranchia</taxon>
        <taxon>Euthyneura</taxon>
        <taxon>Panpulmonata</taxon>
        <taxon>Eupulmonata</taxon>
        <taxon>Stylommatophora</taxon>
        <taxon>Helicina</taxon>
        <taxon>Arionoidea</taxon>
        <taxon>Arionidae</taxon>
        <taxon>Arion</taxon>
    </lineage>
</organism>
<dbReference type="InterPro" id="IPR000672">
    <property type="entry name" value="THF_DH/CycHdrlase"/>
</dbReference>
<evidence type="ECO:0000256" key="3">
    <source>
        <dbReference type="ARBA" id="ARBA00022563"/>
    </source>
</evidence>
<dbReference type="Pfam" id="PF00763">
    <property type="entry name" value="THF_DHG_CYH"/>
    <property type="match status" value="1"/>
</dbReference>
<comment type="catalytic activity">
    <reaction evidence="7">
        <text>(6R)-5,10-methenyltetrahydrofolate + H2O = (6R)-10-formyltetrahydrofolate + H(+)</text>
        <dbReference type="Rhea" id="RHEA:23700"/>
        <dbReference type="ChEBI" id="CHEBI:15377"/>
        <dbReference type="ChEBI" id="CHEBI:15378"/>
        <dbReference type="ChEBI" id="CHEBI:57455"/>
        <dbReference type="ChEBI" id="CHEBI:195366"/>
        <dbReference type="EC" id="3.5.4.9"/>
    </reaction>
</comment>
<proteinExistence type="inferred from homology"/>
<dbReference type="EMBL" id="HACG01006674">
    <property type="protein sequence ID" value="CEK53539.1"/>
    <property type="molecule type" value="Transcribed_RNA"/>
</dbReference>
<keyword evidence="3" id="KW-0554">One-carbon metabolism</keyword>
<evidence type="ECO:0000256" key="1">
    <source>
        <dbReference type="ARBA" id="ARBA00011738"/>
    </source>
</evidence>
<evidence type="ECO:0000259" key="9">
    <source>
        <dbReference type="Pfam" id="PF02882"/>
    </source>
</evidence>
<dbReference type="GO" id="GO:0004477">
    <property type="term" value="F:methenyltetrahydrofolate cyclohydrolase activity"/>
    <property type="evidence" value="ECO:0007669"/>
    <property type="project" value="UniProtKB-EC"/>
</dbReference>
<evidence type="ECO:0000256" key="6">
    <source>
        <dbReference type="ARBA" id="ARBA00023268"/>
    </source>
</evidence>
<reference evidence="10" key="1">
    <citation type="submission" date="2014-12" db="EMBL/GenBank/DDBJ databases">
        <title>Insight into the proteome of Arion vulgaris.</title>
        <authorList>
            <person name="Aradska J."/>
            <person name="Bulat T."/>
            <person name="Smidak R."/>
            <person name="Sarate P."/>
            <person name="Gangsoo J."/>
            <person name="Sialana F."/>
            <person name="Bilban M."/>
            <person name="Lubec G."/>
        </authorList>
    </citation>
    <scope>NUCLEOTIDE SEQUENCE</scope>
    <source>
        <tissue evidence="10">Skin</tissue>
    </source>
</reference>
<dbReference type="InterPro" id="IPR036291">
    <property type="entry name" value="NAD(P)-bd_dom_sf"/>
</dbReference>
<feature type="domain" description="Tetrahydrofolate dehydrogenase/cyclohydrolase catalytic" evidence="8">
    <location>
        <begin position="90"/>
        <end position="205"/>
    </location>
</feature>
<dbReference type="AlphaFoldDB" id="A0A0B6YBK5"/>
<dbReference type="GO" id="GO:0004488">
    <property type="term" value="F:methylenetetrahydrofolate dehydrogenase (NADP+) activity"/>
    <property type="evidence" value="ECO:0007669"/>
    <property type="project" value="InterPro"/>
</dbReference>
<dbReference type="InterPro" id="IPR046346">
    <property type="entry name" value="Aminoacid_DH-like_N_sf"/>
</dbReference>
<sequence>MAQQLFSSGCMFQTFRIVVKGRSTINHRTITDLCNVYFSRGIRPFNMLSFSWSQHSSVCVSVISRPIYCDLQRHIRHFITSARSFKAIKIDGTVIAKEINDEVKSEVEALKAAGKRSPHLAVILVGSDPASVVYVKNKAKAAEYTGISCDILRIPKSVTEQELLKEIDFLNSLPDNDGILVQLPLPSHINTRSICDAVSPHKDVDGFNVLNVGRFCVDQRAFIPATPSGVLEIIRRLGIQTCGKNAVVCGRSKNVGLPIALHLHSDGNGGNNAGDATTTICHRNTPPDQLKFFTKAADIIITATGVPGLVTADMVKDGVVVIDIGITRILDARGKPKLVGDVDYESVSEKASYITPVPGGVGPVTVAMVIKNTLIAYKNEIDFGKKYSTK</sequence>
<dbReference type="CDD" id="cd01080">
    <property type="entry name" value="NAD_bind_m-THF_DH_Cyclohyd"/>
    <property type="match status" value="1"/>
</dbReference>
<evidence type="ECO:0000259" key="8">
    <source>
        <dbReference type="Pfam" id="PF00763"/>
    </source>
</evidence>
<keyword evidence="4" id="KW-0378">Hydrolase</keyword>